<keyword evidence="1 3" id="KW-0732">Signal</keyword>
<dbReference type="InterPro" id="IPR050280">
    <property type="entry name" value="OMP_Chaperone_SurA"/>
</dbReference>
<feature type="signal peptide" evidence="3">
    <location>
        <begin position="1"/>
        <end position="22"/>
    </location>
</feature>
<dbReference type="Pfam" id="PF13624">
    <property type="entry name" value="SurA_N_3"/>
    <property type="match status" value="1"/>
</dbReference>
<accession>A0A7K1KRC4</accession>
<protein>
    <submittedName>
        <fullName evidence="4">Peptidyl-prolyl cis-trans isomerase</fullName>
    </submittedName>
</protein>
<proteinExistence type="predicted"/>
<dbReference type="RefSeq" id="WP_155935088.1">
    <property type="nucleotide sequence ID" value="NZ_WODC01000008.1"/>
</dbReference>
<evidence type="ECO:0000256" key="1">
    <source>
        <dbReference type="ARBA" id="ARBA00022729"/>
    </source>
</evidence>
<dbReference type="EMBL" id="WODC01000008">
    <property type="protein sequence ID" value="MUM78411.1"/>
    <property type="molecule type" value="Genomic_DNA"/>
</dbReference>
<dbReference type="PANTHER" id="PTHR47637">
    <property type="entry name" value="CHAPERONE SURA"/>
    <property type="match status" value="1"/>
</dbReference>
<sequence>MFRNLAVFILTLALLAGCSNTADEIGVVARVNGAPIYLSQLEFQHDQFQVDAVGGYVPSVENLKNEYGEILAELIVQELVVQELEKRDIGVSDHEMLKAEEEVRADYPEGAFDQMLVEEYIDLKAWRLQLRNHLAMRKFFYQVLRPQIKIDYREAEQYYRDRISDFYLPESLRILVVRGPSREIVGKAVERFLAERDHLDLTTAFGEVETRDVMIREERLSATWKNALTGVAPGQASGVLTDRFGFEALVLLERSPAKVLEPAQAYPLVENALVERKLHDAFDAWLDTAMARARISLSSHLLSSEEFPQLAPLPMSDPEDSDGAEPEPLMQDLQDEDLSDDVSGADESEGDESGEDEMGSEDEFNGQESINDAENG</sequence>
<dbReference type="PANTHER" id="PTHR47637:SF1">
    <property type="entry name" value="CHAPERONE SURA"/>
    <property type="match status" value="1"/>
</dbReference>
<dbReference type="PROSITE" id="PS51257">
    <property type="entry name" value="PROKAR_LIPOPROTEIN"/>
    <property type="match status" value="1"/>
</dbReference>
<feature type="compositionally biased region" description="Acidic residues" evidence="2">
    <location>
        <begin position="333"/>
        <end position="365"/>
    </location>
</feature>
<dbReference type="AlphaFoldDB" id="A0A7K1KRC4"/>
<dbReference type="GO" id="GO:0016853">
    <property type="term" value="F:isomerase activity"/>
    <property type="evidence" value="ECO:0007669"/>
    <property type="project" value="UniProtKB-KW"/>
</dbReference>
<dbReference type="InterPro" id="IPR027304">
    <property type="entry name" value="Trigger_fact/SurA_dom_sf"/>
</dbReference>
<gene>
    <name evidence="4" type="ORF">GKC30_12270</name>
</gene>
<feature type="chain" id="PRO_5029748808" evidence="3">
    <location>
        <begin position="23"/>
        <end position="376"/>
    </location>
</feature>
<reference evidence="4 5" key="1">
    <citation type="submission" date="2019-11" db="EMBL/GenBank/DDBJ databases">
        <title>Pseudodesulfovibrio alkaliphilus, sp. nov., an alkaliphilic sulfate-reducing bacteria from mud volcano of Taman peninsula, Russia.</title>
        <authorList>
            <person name="Frolova A."/>
            <person name="Merkel A.Y."/>
            <person name="Slobodkin A.I."/>
        </authorList>
    </citation>
    <scope>NUCLEOTIDE SEQUENCE [LARGE SCALE GENOMIC DNA]</scope>
    <source>
        <strain evidence="4 5">F-1</strain>
    </source>
</reference>
<comment type="caution">
    <text evidence="4">The sequence shown here is derived from an EMBL/GenBank/DDBJ whole genome shotgun (WGS) entry which is preliminary data.</text>
</comment>
<feature type="region of interest" description="Disordered" evidence="2">
    <location>
        <begin position="310"/>
        <end position="376"/>
    </location>
</feature>
<evidence type="ECO:0000313" key="5">
    <source>
        <dbReference type="Proteomes" id="UP000461162"/>
    </source>
</evidence>
<evidence type="ECO:0000256" key="3">
    <source>
        <dbReference type="SAM" id="SignalP"/>
    </source>
</evidence>
<dbReference type="SUPFAM" id="SSF109998">
    <property type="entry name" value="Triger factor/SurA peptide-binding domain-like"/>
    <property type="match status" value="1"/>
</dbReference>
<keyword evidence="4" id="KW-0413">Isomerase</keyword>
<organism evidence="4 5">
    <name type="scientific">Pseudodesulfovibrio alkaliphilus</name>
    <dbReference type="NCBI Taxonomy" id="2661613"/>
    <lineage>
        <taxon>Bacteria</taxon>
        <taxon>Pseudomonadati</taxon>
        <taxon>Thermodesulfobacteriota</taxon>
        <taxon>Desulfovibrionia</taxon>
        <taxon>Desulfovibrionales</taxon>
        <taxon>Desulfovibrionaceae</taxon>
    </lineage>
</organism>
<dbReference type="Gene3D" id="1.10.4030.10">
    <property type="entry name" value="Porin chaperone SurA, peptide-binding domain"/>
    <property type="match status" value="1"/>
</dbReference>
<dbReference type="Proteomes" id="UP000461162">
    <property type="component" value="Unassembled WGS sequence"/>
</dbReference>
<feature type="compositionally biased region" description="Polar residues" evidence="2">
    <location>
        <begin position="366"/>
        <end position="376"/>
    </location>
</feature>
<keyword evidence="5" id="KW-1185">Reference proteome</keyword>
<evidence type="ECO:0000313" key="4">
    <source>
        <dbReference type="EMBL" id="MUM78411.1"/>
    </source>
</evidence>
<name>A0A7K1KRC4_9BACT</name>
<evidence type="ECO:0000256" key="2">
    <source>
        <dbReference type="SAM" id="MobiDB-lite"/>
    </source>
</evidence>